<feature type="region of interest" description="Disordered" evidence="1">
    <location>
        <begin position="25"/>
        <end position="46"/>
    </location>
</feature>
<feature type="compositionally biased region" description="Basic and acidic residues" evidence="1">
    <location>
        <begin position="412"/>
        <end position="421"/>
    </location>
</feature>
<dbReference type="RefSeq" id="XP_030989343.1">
    <property type="nucleotide sequence ID" value="XM_031133381.1"/>
</dbReference>
<dbReference type="GeneID" id="41978178"/>
<feature type="region of interest" description="Disordered" evidence="1">
    <location>
        <begin position="376"/>
        <end position="437"/>
    </location>
</feature>
<keyword evidence="4" id="KW-1185">Reference proteome</keyword>
<dbReference type="STRING" id="1093900.A0A507AFZ3"/>
<accession>A0A507AFZ3</accession>
<reference evidence="3 4" key="1">
    <citation type="submission" date="2019-06" db="EMBL/GenBank/DDBJ databases">
        <title>Draft genome sequence of the filamentous fungus Phialemoniopsis curvata isolated from diesel fuel.</title>
        <authorList>
            <person name="Varaljay V.A."/>
            <person name="Lyon W.J."/>
            <person name="Crouch A.L."/>
            <person name="Drake C.E."/>
            <person name="Hollomon J.M."/>
            <person name="Nadeau L.J."/>
            <person name="Nunn H.S."/>
            <person name="Stevenson B.S."/>
            <person name="Bojanowski C.L."/>
            <person name="Crookes-Goodson W.J."/>
        </authorList>
    </citation>
    <scope>NUCLEOTIDE SEQUENCE [LARGE SCALE GENOMIC DNA]</scope>
    <source>
        <strain evidence="3 4">D216</strain>
    </source>
</reference>
<dbReference type="InterPro" id="IPR046497">
    <property type="entry name" value="DUF6590"/>
</dbReference>
<evidence type="ECO:0000313" key="3">
    <source>
        <dbReference type="EMBL" id="TPX07632.1"/>
    </source>
</evidence>
<proteinExistence type="predicted"/>
<feature type="compositionally biased region" description="Polar residues" evidence="1">
    <location>
        <begin position="521"/>
        <end position="533"/>
    </location>
</feature>
<feature type="compositionally biased region" description="Basic and acidic residues" evidence="1">
    <location>
        <begin position="376"/>
        <end position="395"/>
    </location>
</feature>
<dbReference type="AlphaFoldDB" id="A0A507AFZ3"/>
<dbReference type="Pfam" id="PF20233">
    <property type="entry name" value="DUF6590"/>
    <property type="match status" value="1"/>
</dbReference>
<feature type="compositionally biased region" description="Basic residues" evidence="1">
    <location>
        <begin position="342"/>
        <end position="352"/>
    </location>
</feature>
<protein>
    <recommendedName>
        <fullName evidence="2">DUF6590 domain-containing protein</fullName>
    </recommendedName>
</protein>
<feature type="region of interest" description="Disordered" evidence="1">
    <location>
        <begin position="1"/>
        <end position="20"/>
    </location>
</feature>
<comment type="caution">
    <text evidence="3">The sequence shown here is derived from an EMBL/GenBank/DDBJ whole genome shotgun (WGS) entry which is preliminary data.</text>
</comment>
<dbReference type="Proteomes" id="UP000319257">
    <property type="component" value="Unassembled WGS sequence"/>
</dbReference>
<sequence>MKRGVQSQTPSESAESVSATYTEVYGDNFASETDPSSLDGYQSDDSVSDATGFRAGGCGGHWEWSAENQDYVQWRGGELLLYRAYQRMGSAKAVASRPHHHASKSRDCTVPCEEYRHQETSNGESKHRRKGGDWAGDVSRIAPCKQEHDQQQLRVAEPPKFAAISKPKKFFCPGRIFQVVWFEPESKETTRVKKSDREYSKACPPYQGEKPLARYRWFVVVRKRRSFSLCLSITIFSPGGCELRVPNESAVLYPAGIDAPSPFPEEGILREPVGIIMENGQQFVSPMARLDCRRLYTLEDGLKVAKVGRVHPDSLGLLEAYYKDYYEQCCTAKMALSSRAERNRRKKLKRKERRDVERAEDQQIYEAREQALREAREEAFGEAAEAREQALREADDAQEQALGEADDAQEQASREPSEERPGPSSQSRVSEEAMAECQRLTRSLRLAMDELPEDPPDSSSQSQTGPEDQRPTRAQGRASRRERRPKGPSGYAPWLANLGRPRVDFWANNYSESDSSENEFRTSIQSTPGSAPCQTLPDTPVAKLAPPTDPGFTKDWLEHLKEMNRTDPKHYYVWEVDREAGLQGIVVISRTPPSHGYMATTGEDCITLKDLERQWKVVYSFMCNVADEDQRTRLGEGLRRASKYHAVIRSLMDAGKTPGIDFVADFSPFKLNNMLNEAMRDPDHLFSVKRDDKTGKCTLHATPRAVREEPIVYDPETRLEFWYGT</sequence>
<feature type="region of interest" description="Disordered" evidence="1">
    <location>
        <begin position="450"/>
        <end position="495"/>
    </location>
</feature>
<dbReference type="OrthoDB" id="3559580at2759"/>
<feature type="region of interest" description="Disordered" evidence="1">
    <location>
        <begin position="341"/>
        <end position="360"/>
    </location>
</feature>
<feature type="region of interest" description="Disordered" evidence="1">
    <location>
        <begin position="512"/>
        <end position="533"/>
    </location>
</feature>
<name>A0A507AFZ3_9PEZI</name>
<feature type="domain" description="DUF6590" evidence="2">
    <location>
        <begin position="168"/>
        <end position="319"/>
    </location>
</feature>
<dbReference type="EMBL" id="SKBQ01000089">
    <property type="protein sequence ID" value="TPX07632.1"/>
    <property type="molecule type" value="Genomic_DNA"/>
</dbReference>
<evidence type="ECO:0000313" key="4">
    <source>
        <dbReference type="Proteomes" id="UP000319257"/>
    </source>
</evidence>
<organism evidence="3 4">
    <name type="scientific">Thyridium curvatum</name>
    <dbReference type="NCBI Taxonomy" id="1093900"/>
    <lineage>
        <taxon>Eukaryota</taxon>
        <taxon>Fungi</taxon>
        <taxon>Dikarya</taxon>
        <taxon>Ascomycota</taxon>
        <taxon>Pezizomycotina</taxon>
        <taxon>Sordariomycetes</taxon>
        <taxon>Sordariomycetidae</taxon>
        <taxon>Thyridiales</taxon>
        <taxon>Thyridiaceae</taxon>
        <taxon>Thyridium</taxon>
    </lineage>
</organism>
<gene>
    <name evidence="3" type="ORF">E0L32_010731</name>
</gene>
<evidence type="ECO:0000259" key="2">
    <source>
        <dbReference type="Pfam" id="PF20233"/>
    </source>
</evidence>
<evidence type="ECO:0000256" key="1">
    <source>
        <dbReference type="SAM" id="MobiDB-lite"/>
    </source>
</evidence>
<feature type="compositionally biased region" description="Polar residues" evidence="1">
    <location>
        <begin position="30"/>
        <end position="46"/>
    </location>
</feature>
<dbReference type="InParanoid" id="A0A507AFZ3"/>